<evidence type="ECO:0000313" key="2">
    <source>
        <dbReference type="Proteomes" id="UP001164746"/>
    </source>
</evidence>
<protein>
    <submittedName>
        <fullName evidence="1">Uncharacterized protein</fullName>
    </submittedName>
</protein>
<accession>A0ABY7E5I6</accession>
<organism evidence="1 2">
    <name type="scientific">Mya arenaria</name>
    <name type="common">Soft-shell clam</name>
    <dbReference type="NCBI Taxonomy" id="6604"/>
    <lineage>
        <taxon>Eukaryota</taxon>
        <taxon>Metazoa</taxon>
        <taxon>Spiralia</taxon>
        <taxon>Lophotrochozoa</taxon>
        <taxon>Mollusca</taxon>
        <taxon>Bivalvia</taxon>
        <taxon>Autobranchia</taxon>
        <taxon>Heteroconchia</taxon>
        <taxon>Euheterodonta</taxon>
        <taxon>Imparidentia</taxon>
        <taxon>Neoheterodontei</taxon>
        <taxon>Myida</taxon>
        <taxon>Myoidea</taxon>
        <taxon>Myidae</taxon>
        <taxon>Mya</taxon>
    </lineage>
</organism>
<sequence length="84" mass="9939">MVNICIEFSHQEFWRKFRFELLDIHMEVLYFKRVLERLASFCRAGNESVERSLEVETSTWDAGFRVAFFTVHPKARVPAPMVEG</sequence>
<dbReference type="Proteomes" id="UP001164746">
    <property type="component" value="Chromosome 4"/>
</dbReference>
<evidence type="ECO:0000313" key="1">
    <source>
        <dbReference type="EMBL" id="WAR04058.1"/>
    </source>
</evidence>
<keyword evidence="2" id="KW-1185">Reference proteome</keyword>
<gene>
    <name evidence="1" type="ORF">MAR_010616</name>
</gene>
<dbReference type="EMBL" id="CP111015">
    <property type="protein sequence ID" value="WAR04058.1"/>
    <property type="molecule type" value="Genomic_DNA"/>
</dbReference>
<name>A0ABY7E5I6_MYAAR</name>
<proteinExistence type="predicted"/>
<reference evidence="1" key="1">
    <citation type="submission" date="2022-11" db="EMBL/GenBank/DDBJ databases">
        <title>Centuries of genome instability and evolution in soft-shell clam transmissible cancer (bioRxiv).</title>
        <authorList>
            <person name="Hart S.F.M."/>
            <person name="Yonemitsu M.A."/>
            <person name="Giersch R.M."/>
            <person name="Beal B.F."/>
            <person name="Arriagada G."/>
            <person name="Davis B.W."/>
            <person name="Ostrander E.A."/>
            <person name="Goff S.P."/>
            <person name="Metzger M.J."/>
        </authorList>
    </citation>
    <scope>NUCLEOTIDE SEQUENCE</scope>
    <source>
        <strain evidence="1">MELC-2E11</strain>
        <tissue evidence="1">Siphon/mantle</tissue>
    </source>
</reference>